<protein>
    <recommendedName>
        <fullName evidence="4">FLYWCH-type domain-containing protein</fullName>
    </recommendedName>
</protein>
<evidence type="ECO:0000256" key="1">
    <source>
        <dbReference type="ARBA" id="ARBA00022723"/>
    </source>
</evidence>
<dbReference type="GO" id="GO:0008270">
    <property type="term" value="F:zinc ion binding"/>
    <property type="evidence" value="ECO:0007669"/>
    <property type="project" value="UniProtKB-KW"/>
</dbReference>
<accession>A0A9N9QC75</accession>
<keyword evidence="1" id="KW-0479">Metal-binding</keyword>
<keyword evidence="6" id="KW-1185">Reference proteome</keyword>
<evidence type="ECO:0000313" key="5">
    <source>
        <dbReference type="EMBL" id="CAG9764327.1"/>
    </source>
</evidence>
<feature type="domain" description="FLYWCH-type" evidence="4">
    <location>
        <begin position="6"/>
        <end position="62"/>
    </location>
</feature>
<organism evidence="5 6">
    <name type="scientific">Ceutorhynchus assimilis</name>
    <name type="common">cabbage seed weevil</name>
    <dbReference type="NCBI Taxonomy" id="467358"/>
    <lineage>
        <taxon>Eukaryota</taxon>
        <taxon>Metazoa</taxon>
        <taxon>Ecdysozoa</taxon>
        <taxon>Arthropoda</taxon>
        <taxon>Hexapoda</taxon>
        <taxon>Insecta</taxon>
        <taxon>Pterygota</taxon>
        <taxon>Neoptera</taxon>
        <taxon>Endopterygota</taxon>
        <taxon>Coleoptera</taxon>
        <taxon>Polyphaga</taxon>
        <taxon>Cucujiformia</taxon>
        <taxon>Curculionidae</taxon>
        <taxon>Ceutorhynchinae</taxon>
        <taxon>Ceutorhynchus</taxon>
    </lineage>
</organism>
<name>A0A9N9QC75_9CUCU</name>
<dbReference type="Proteomes" id="UP001152799">
    <property type="component" value="Chromosome 2"/>
</dbReference>
<evidence type="ECO:0000256" key="3">
    <source>
        <dbReference type="ARBA" id="ARBA00022833"/>
    </source>
</evidence>
<dbReference type="OrthoDB" id="7761241at2759"/>
<evidence type="ECO:0000259" key="4">
    <source>
        <dbReference type="Pfam" id="PF04500"/>
    </source>
</evidence>
<reference evidence="5" key="1">
    <citation type="submission" date="2022-01" db="EMBL/GenBank/DDBJ databases">
        <authorList>
            <person name="King R."/>
        </authorList>
    </citation>
    <scope>NUCLEOTIDE SEQUENCE</scope>
</reference>
<dbReference type="EMBL" id="OU892278">
    <property type="protein sequence ID" value="CAG9764327.1"/>
    <property type="molecule type" value="Genomic_DNA"/>
</dbReference>
<dbReference type="InterPro" id="IPR007588">
    <property type="entry name" value="Znf_FLYWCH"/>
</dbReference>
<dbReference type="Pfam" id="PF04500">
    <property type="entry name" value="FLYWCH"/>
    <property type="match status" value="1"/>
</dbReference>
<evidence type="ECO:0000313" key="6">
    <source>
        <dbReference type="Proteomes" id="UP001152799"/>
    </source>
</evidence>
<gene>
    <name evidence="5" type="ORF">CEUTPL_LOCUS4967</name>
</gene>
<dbReference type="AlphaFoldDB" id="A0A9N9QC75"/>
<keyword evidence="3" id="KW-0862">Zinc</keyword>
<proteinExistence type="predicted"/>
<sequence>MYLIYGRKHPQIVLDSYIFNVQRTSGTKSRWRCKRSVRSLGSCKAFLVISGKWVHASESHNHPCEDLSLKIAIPQSIMLKRVE</sequence>
<keyword evidence="2" id="KW-0863">Zinc-finger</keyword>
<evidence type="ECO:0000256" key="2">
    <source>
        <dbReference type="ARBA" id="ARBA00022771"/>
    </source>
</evidence>
<dbReference type="Gene3D" id="2.20.25.240">
    <property type="match status" value="1"/>
</dbReference>